<dbReference type="InterPro" id="IPR011333">
    <property type="entry name" value="SKP1/BTB/POZ_sf"/>
</dbReference>
<keyword evidence="1" id="KW-0344">Guanine-nucleotide releasing factor</keyword>
<name>A0AAV7YVP6_9EUKA</name>
<proteinExistence type="predicted"/>
<sequence length="594" mass="67823">MNPKSHLFISSKASYSFLAKKNSQLPYWSPISMIRHPNSLKKVVTGGSDHILLWKGYNQLEFHSKAENSPKELKLEDETITDVVSGYCTYLILTKSGRVFCLGKNNTYKSIPLSDPKKCTFDTPRLVKFFQSKKNYNKIVDIAMGYSSCYFVCEDGKLYGSGSNMGGRLGILGKERYQTPQYITKNVSRVFSGAHGLAQFHITRDNELFVSGKNSSGQLGLNNKIQMKTPKRVTALDFEPRDIADITTGQNHSILLTNKGHIYSCGQANSNGHPEEKTIFTKIPTFKDKLVAKYAMGEYQQLVLTSDNELYGWGFRGNSPTKQHTLDVRRNLQPIKIDLPNLASVSVNTIALACGSNTSFIYNVSGSSILQDFQDFFKSEKFTDLILGIGTNKIKCHQLLIKLRSNLIIKKIIDFFLDKEKKEIKNFLKWIYFDQINDDKLLKQTFDSLNLTYPPESSLKQDLLKLYSDEDSMDFSILVKIEDDDDDDDEEESFEEIPVHKFILLARSGLFREMFDNINEKEESVSVKDYSGKSIESLEVLIKYFYTDKIELTADHDPELIVEELEDAVEYYQLNENSNLLHQLDEIKKNNNLK</sequence>
<comment type="caution">
    <text evidence="5">The sequence shown here is derived from an EMBL/GenBank/DDBJ whole genome shotgun (WGS) entry which is preliminary data.</text>
</comment>
<dbReference type="AlphaFoldDB" id="A0AAV7YVP6"/>
<dbReference type="InterPro" id="IPR000210">
    <property type="entry name" value="BTB/POZ_dom"/>
</dbReference>
<dbReference type="SUPFAM" id="SSF50985">
    <property type="entry name" value="RCC1/BLIP-II"/>
    <property type="match status" value="1"/>
</dbReference>
<reference evidence="5" key="1">
    <citation type="submission" date="2022-08" db="EMBL/GenBank/DDBJ databases">
        <title>Novel sulphate-reducing endosymbionts in the free-living metamonad Anaeramoeba.</title>
        <authorList>
            <person name="Jerlstrom-Hultqvist J."/>
            <person name="Cepicka I."/>
            <person name="Gallot-Lavallee L."/>
            <person name="Salas-Leiva D."/>
            <person name="Curtis B.A."/>
            <person name="Zahonova K."/>
            <person name="Pipaliya S."/>
            <person name="Dacks J."/>
            <person name="Roger A.J."/>
        </authorList>
    </citation>
    <scope>NUCLEOTIDE SEQUENCE</scope>
    <source>
        <strain evidence="5">Busselton2</strain>
    </source>
</reference>
<gene>
    <name evidence="5" type="ORF">M0812_20731</name>
</gene>
<dbReference type="Gene3D" id="3.30.710.10">
    <property type="entry name" value="Potassium Channel Kv1.1, Chain A"/>
    <property type="match status" value="1"/>
</dbReference>
<evidence type="ECO:0000313" key="5">
    <source>
        <dbReference type="EMBL" id="KAJ3431808.1"/>
    </source>
</evidence>
<dbReference type="PROSITE" id="PS00626">
    <property type="entry name" value="RCC1_2"/>
    <property type="match status" value="1"/>
</dbReference>
<dbReference type="PROSITE" id="PS50097">
    <property type="entry name" value="BTB"/>
    <property type="match status" value="1"/>
</dbReference>
<dbReference type="PANTHER" id="PTHR45982">
    <property type="entry name" value="REGULATOR OF CHROMOSOME CONDENSATION"/>
    <property type="match status" value="1"/>
</dbReference>
<feature type="repeat" description="RCC1" evidence="3">
    <location>
        <begin position="206"/>
        <end position="259"/>
    </location>
</feature>
<dbReference type="InterPro" id="IPR000408">
    <property type="entry name" value="Reg_chr_condens"/>
</dbReference>
<dbReference type="InterPro" id="IPR058923">
    <property type="entry name" value="RCC1-like_dom"/>
</dbReference>
<evidence type="ECO:0000256" key="1">
    <source>
        <dbReference type="ARBA" id="ARBA00022658"/>
    </source>
</evidence>
<evidence type="ECO:0000256" key="3">
    <source>
        <dbReference type="PROSITE-ProRule" id="PRU00235"/>
    </source>
</evidence>
<dbReference type="InterPro" id="IPR009091">
    <property type="entry name" value="RCC1/BLIP-II"/>
</dbReference>
<dbReference type="PROSITE" id="PS50012">
    <property type="entry name" value="RCC1_3"/>
    <property type="match status" value="1"/>
</dbReference>
<dbReference type="InterPro" id="IPR051553">
    <property type="entry name" value="Ran_GTPase-activating"/>
</dbReference>
<dbReference type="CDD" id="cd18186">
    <property type="entry name" value="BTB_POZ_ZBTB_KLHL-like"/>
    <property type="match status" value="1"/>
</dbReference>
<dbReference type="Proteomes" id="UP001146793">
    <property type="component" value="Unassembled WGS sequence"/>
</dbReference>
<dbReference type="Gene3D" id="2.130.10.30">
    <property type="entry name" value="Regulator of chromosome condensation 1/beta-lactamase-inhibitor protein II"/>
    <property type="match status" value="1"/>
</dbReference>
<protein>
    <submittedName>
        <fullName evidence="5">Regulator of chromosome condensation</fullName>
    </submittedName>
</protein>
<evidence type="ECO:0000256" key="2">
    <source>
        <dbReference type="ARBA" id="ARBA00022737"/>
    </source>
</evidence>
<dbReference type="SUPFAM" id="SSF54695">
    <property type="entry name" value="POZ domain"/>
    <property type="match status" value="2"/>
</dbReference>
<dbReference type="EMBL" id="JANTQA010000047">
    <property type="protein sequence ID" value="KAJ3431808.1"/>
    <property type="molecule type" value="Genomic_DNA"/>
</dbReference>
<dbReference type="Pfam" id="PF00651">
    <property type="entry name" value="BTB"/>
    <property type="match status" value="1"/>
</dbReference>
<evidence type="ECO:0000313" key="6">
    <source>
        <dbReference type="Proteomes" id="UP001146793"/>
    </source>
</evidence>
<dbReference type="PANTHER" id="PTHR45982:SF1">
    <property type="entry name" value="REGULATOR OF CHROMOSOME CONDENSATION"/>
    <property type="match status" value="1"/>
</dbReference>
<keyword evidence="2" id="KW-0677">Repeat</keyword>
<evidence type="ECO:0000259" key="4">
    <source>
        <dbReference type="PROSITE" id="PS50097"/>
    </source>
</evidence>
<organism evidence="5 6">
    <name type="scientific">Anaeramoeba flamelloides</name>
    <dbReference type="NCBI Taxonomy" id="1746091"/>
    <lineage>
        <taxon>Eukaryota</taxon>
        <taxon>Metamonada</taxon>
        <taxon>Anaeramoebidae</taxon>
        <taxon>Anaeramoeba</taxon>
    </lineage>
</organism>
<accession>A0AAV7YVP6</accession>
<feature type="domain" description="BTB" evidence="4">
    <location>
        <begin position="473"/>
        <end position="554"/>
    </location>
</feature>
<dbReference type="Pfam" id="PF25390">
    <property type="entry name" value="WD40_RLD"/>
    <property type="match status" value="1"/>
</dbReference>
<dbReference type="PRINTS" id="PR00633">
    <property type="entry name" value="RCCNDNSATION"/>
</dbReference>